<reference evidence="4" key="1">
    <citation type="submission" date="2025-08" db="UniProtKB">
        <authorList>
            <consortium name="RefSeq"/>
        </authorList>
    </citation>
    <scope>IDENTIFICATION</scope>
    <source>
        <strain evidence="4">MV-25-SWS-2005</strain>
        <tissue evidence="4">Whole body</tissue>
    </source>
</reference>
<evidence type="ECO:0000313" key="3">
    <source>
        <dbReference type="Proteomes" id="UP000001819"/>
    </source>
</evidence>
<dbReference type="Gene3D" id="2.170.140.10">
    <property type="entry name" value="Chitin binding domain"/>
    <property type="match status" value="2"/>
</dbReference>
<dbReference type="PROSITE" id="PS50940">
    <property type="entry name" value="CHIT_BIND_II"/>
    <property type="match status" value="1"/>
</dbReference>
<keyword evidence="3" id="KW-1185">Reference proteome</keyword>
<dbReference type="AlphaFoldDB" id="A0A6I8UE57"/>
<accession>A0A6I8UE57</accession>
<keyword evidence="1" id="KW-0732">Signal</keyword>
<dbReference type="InterPro" id="IPR036508">
    <property type="entry name" value="Chitin-bd_dom_sf"/>
</dbReference>
<dbReference type="SUPFAM" id="SSF57625">
    <property type="entry name" value="Invertebrate chitin-binding proteins"/>
    <property type="match status" value="3"/>
</dbReference>
<feature type="chain" id="PRO_5026297785" evidence="1">
    <location>
        <begin position="18"/>
        <end position="344"/>
    </location>
</feature>
<proteinExistence type="predicted"/>
<dbReference type="KEGG" id="dpo:4813651"/>
<dbReference type="Proteomes" id="UP000001819">
    <property type="component" value="Chromosome X"/>
</dbReference>
<sequence>MGPSFQLLLLLIGQCLASRAAVHPFDLGAREASNPCQDVRVAGFICVDCSTLGYCLHDGNGQWETQTMMTCESDHSFYCTDEGTFGCTWQSKCHVPKRGKFYCQQPGMFPDPYECRNYHECSAQNVDTPHQCANGAAYSTLTDSCTLPKDSDQCSDVQYSCSRAGQTGAWPADSRFYYICQRDTATEGTLFPLLLRCSEGYVFNGYSCVTPTRNLSSRSTPVARSCSNFAISKCPDSTASDEYCLCINGTLETQNCPDGSYFDAQHLVCRPGTVDADGEVPSDSGATTGSGICQRVGMVGDLTDCSTFYHCDAVGATMKRSPTGTCPIGTIFSLSKLICEAGTC</sequence>
<dbReference type="Pfam" id="PF01607">
    <property type="entry name" value="CBM_14"/>
    <property type="match status" value="2"/>
</dbReference>
<dbReference type="SMART" id="SM00494">
    <property type="entry name" value="ChtBD2"/>
    <property type="match status" value="4"/>
</dbReference>
<evidence type="ECO:0000313" key="4">
    <source>
        <dbReference type="RefSeq" id="XP_001354043.3"/>
    </source>
</evidence>
<name>A0A6I8UE57_DROPS</name>
<feature type="domain" description="Chitin-binding type-2" evidence="2">
    <location>
        <begin position="100"/>
        <end position="156"/>
    </location>
</feature>
<dbReference type="RefSeq" id="XP_001354043.3">
    <property type="nucleotide sequence ID" value="XM_001354007.4"/>
</dbReference>
<organism evidence="3 4">
    <name type="scientific">Drosophila pseudoobscura pseudoobscura</name>
    <name type="common">Fruit fly</name>
    <dbReference type="NCBI Taxonomy" id="46245"/>
    <lineage>
        <taxon>Eukaryota</taxon>
        <taxon>Metazoa</taxon>
        <taxon>Ecdysozoa</taxon>
        <taxon>Arthropoda</taxon>
        <taxon>Hexapoda</taxon>
        <taxon>Insecta</taxon>
        <taxon>Pterygota</taxon>
        <taxon>Neoptera</taxon>
        <taxon>Endopterygota</taxon>
        <taxon>Diptera</taxon>
        <taxon>Brachycera</taxon>
        <taxon>Muscomorpha</taxon>
        <taxon>Ephydroidea</taxon>
        <taxon>Drosophilidae</taxon>
        <taxon>Drosophila</taxon>
        <taxon>Sophophora</taxon>
    </lineage>
</organism>
<evidence type="ECO:0000256" key="1">
    <source>
        <dbReference type="SAM" id="SignalP"/>
    </source>
</evidence>
<gene>
    <name evidence="4" type="primary">LOC4813651</name>
</gene>
<protein>
    <submittedName>
        <fullName evidence="4">Peritrophin-48</fullName>
    </submittedName>
</protein>
<feature type="signal peptide" evidence="1">
    <location>
        <begin position="1"/>
        <end position="17"/>
    </location>
</feature>
<dbReference type="InParanoid" id="A0A6I8UE57"/>
<dbReference type="GO" id="GO:0005576">
    <property type="term" value="C:extracellular region"/>
    <property type="evidence" value="ECO:0007669"/>
    <property type="project" value="InterPro"/>
</dbReference>
<dbReference type="GO" id="GO:0008061">
    <property type="term" value="F:chitin binding"/>
    <property type="evidence" value="ECO:0007669"/>
    <property type="project" value="InterPro"/>
</dbReference>
<evidence type="ECO:0000259" key="2">
    <source>
        <dbReference type="PROSITE" id="PS50940"/>
    </source>
</evidence>
<dbReference type="InterPro" id="IPR002557">
    <property type="entry name" value="Chitin-bd_dom"/>
</dbReference>